<comment type="function">
    <text evidence="6">Specifically deaminates adenosine-37 to inosine in tRNA-Ala.</text>
</comment>
<keyword evidence="4" id="KW-0862">Zinc</keyword>
<dbReference type="GO" id="GO:0046872">
    <property type="term" value="F:metal ion binding"/>
    <property type="evidence" value="ECO:0007669"/>
    <property type="project" value="UniProtKB-KW"/>
</dbReference>
<dbReference type="EC" id="3.5.4.34" evidence="8"/>
<feature type="region of interest" description="Disordered" evidence="12">
    <location>
        <begin position="631"/>
        <end position="702"/>
    </location>
</feature>
<dbReference type="EMBL" id="JAEHOE010000006">
    <property type="protein sequence ID" value="KAG2499427.1"/>
    <property type="molecule type" value="Genomic_DNA"/>
</dbReference>
<evidence type="ECO:0000313" key="14">
    <source>
        <dbReference type="EMBL" id="KAG2499427.1"/>
    </source>
</evidence>
<comment type="similarity">
    <text evidence="7">Belongs to the ADAT1 family.</text>
</comment>
<dbReference type="PANTHER" id="PTHR46516:SF1">
    <property type="entry name" value="TRNA-SPECIFIC ADENOSINE DEAMINASE 1"/>
    <property type="match status" value="1"/>
</dbReference>
<evidence type="ECO:0000256" key="2">
    <source>
        <dbReference type="ARBA" id="ARBA00022723"/>
    </source>
</evidence>
<comment type="catalytic activity">
    <reaction evidence="11">
        <text>adenosine(37) in tRNA(Ala) + H2O + H(+) = inosine(37) in tRNA(Ala) + NH4(+)</text>
        <dbReference type="Rhea" id="RHEA:50968"/>
        <dbReference type="Rhea" id="RHEA-COMP:12855"/>
        <dbReference type="Rhea" id="RHEA-COMP:12856"/>
        <dbReference type="ChEBI" id="CHEBI:15377"/>
        <dbReference type="ChEBI" id="CHEBI:15378"/>
        <dbReference type="ChEBI" id="CHEBI:28938"/>
        <dbReference type="ChEBI" id="CHEBI:74411"/>
        <dbReference type="ChEBI" id="CHEBI:82852"/>
        <dbReference type="EC" id="3.5.4.34"/>
    </reaction>
</comment>
<evidence type="ECO:0000256" key="9">
    <source>
        <dbReference type="ARBA" id="ARBA00040502"/>
    </source>
</evidence>
<evidence type="ECO:0000256" key="3">
    <source>
        <dbReference type="ARBA" id="ARBA00022801"/>
    </source>
</evidence>
<dbReference type="GO" id="GO:0003723">
    <property type="term" value="F:RNA binding"/>
    <property type="evidence" value="ECO:0007669"/>
    <property type="project" value="InterPro"/>
</dbReference>
<proteinExistence type="inferred from homology"/>
<evidence type="ECO:0000256" key="12">
    <source>
        <dbReference type="SAM" id="MobiDB-lite"/>
    </source>
</evidence>
<evidence type="ECO:0000313" key="15">
    <source>
        <dbReference type="Proteomes" id="UP000612055"/>
    </source>
</evidence>
<evidence type="ECO:0000259" key="13">
    <source>
        <dbReference type="PROSITE" id="PS50141"/>
    </source>
</evidence>
<dbReference type="GO" id="GO:0008033">
    <property type="term" value="P:tRNA processing"/>
    <property type="evidence" value="ECO:0007669"/>
    <property type="project" value="UniProtKB-KW"/>
</dbReference>
<comment type="caution">
    <text evidence="14">The sequence shown here is derived from an EMBL/GenBank/DDBJ whole genome shotgun (WGS) entry which is preliminary data.</text>
</comment>
<name>A0A835YAN4_9CHLO</name>
<evidence type="ECO:0000256" key="6">
    <source>
        <dbReference type="ARBA" id="ARBA00037784"/>
    </source>
</evidence>
<dbReference type="GO" id="GO:0043829">
    <property type="term" value="F:tRNA-specific adenosine-37 deaminase activity"/>
    <property type="evidence" value="ECO:0007669"/>
    <property type="project" value="UniProtKB-EC"/>
</dbReference>
<comment type="cofactor">
    <cofactor evidence="5">
        <name>1D-myo-inositol hexakisphosphate</name>
        <dbReference type="ChEBI" id="CHEBI:58130"/>
    </cofactor>
</comment>
<evidence type="ECO:0000256" key="1">
    <source>
        <dbReference type="ARBA" id="ARBA00022694"/>
    </source>
</evidence>
<dbReference type="PANTHER" id="PTHR46516">
    <property type="entry name" value="TRNA-SPECIFIC ADENOSINE DEAMINASE 1"/>
    <property type="match status" value="1"/>
</dbReference>
<feature type="compositionally biased region" description="Low complexity" evidence="12">
    <location>
        <begin position="109"/>
        <end position="120"/>
    </location>
</feature>
<keyword evidence="1" id="KW-0819">tRNA processing</keyword>
<reference evidence="14" key="1">
    <citation type="journal article" date="2020" name="bioRxiv">
        <title>Comparative genomics of Chlamydomonas.</title>
        <authorList>
            <person name="Craig R.J."/>
            <person name="Hasan A.R."/>
            <person name="Ness R.W."/>
            <person name="Keightley P.D."/>
        </authorList>
    </citation>
    <scope>NUCLEOTIDE SEQUENCE</scope>
    <source>
        <strain evidence="14">CCAP 11/70</strain>
    </source>
</reference>
<evidence type="ECO:0000256" key="4">
    <source>
        <dbReference type="ARBA" id="ARBA00022833"/>
    </source>
</evidence>
<keyword evidence="3" id="KW-0378">Hydrolase</keyword>
<feature type="domain" description="A to I editase" evidence="13">
    <location>
        <begin position="59"/>
        <end position="630"/>
    </location>
</feature>
<feature type="region of interest" description="Disordered" evidence="12">
    <location>
        <begin position="109"/>
        <end position="129"/>
    </location>
</feature>
<feature type="region of interest" description="Disordered" evidence="12">
    <location>
        <begin position="577"/>
        <end position="597"/>
    </location>
</feature>
<evidence type="ECO:0000256" key="7">
    <source>
        <dbReference type="ARBA" id="ARBA00038326"/>
    </source>
</evidence>
<dbReference type="Proteomes" id="UP000612055">
    <property type="component" value="Unassembled WGS sequence"/>
</dbReference>
<organism evidence="14 15">
    <name type="scientific">Edaphochlamys debaryana</name>
    <dbReference type="NCBI Taxonomy" id="47281"/>
    <lineage>
        <taxon>Eukaryota</taxon>
        <taxon>Viridiplantae</taxon>
        <taxon>Chlorophyta</taxon>
        <taxon>core chlorophytes</taxon>
        <taxon>Chlorophyceae</taxon>
        <taxon>CS clade</taxon>
        <taxon>Chlamydomonadales</taxon>
        <taxon>Chlamydomonadales incertae sedis</taxon>
        <taxon>Edaphochlamys</taxon>
    </lineage>
</organism>
<keyword evidence="15" id="KW-1185">Reference proteome</keyword>
<dbReference type="PROSITE" id="PS50141">
    <property type="entry name" value="A_DEAMIN_EDITASE"/>
    <property type="match status" value="1"/>
</dbReference>
<feature type="compositionally biased region" description="Low complexity" evidence="12">
    <location>
        <begin position="652"/>
        <end position="661"/>
    </location>
</feature>
<evidence type="ECO:0000256" key="11">
    <source>
        <dbReference type="ARBA" id="ARBA00047635"/>
    </source>
</evidence>
<dbReference type="InterPro" id="IPR002466">
    <property type="entry name" value="A_deamin"/>
</dbReference>
<gene>
    <name evidence="14" type="ORF">HYH03_002374</name>
</gene>
<protein>
    <recommendedName>
        <fullName evidence="9">tRNA-specific adenosine deaminase 1</fullName>
        <ecNumber evidence="8">3.5.4.34</ecNumber>
    </recommendedName>
    <alternativeName>
        <fullName evidence="10">tRNA-specific adenosine-37 deaminase</fullName>
    </alternativeName>
</protein>
<dbReference type="AlphaFoldDB" id="A0A835YAN4"/>
<dbReference type="SMART" id="SM00552">
    <property type="entry name" value="ADEAMc"/>
    <property type="match status" value="1"/>
</dbReference>
<evidence type="ECO:0000256" key="5">
    <source>
        <dbReference type="ARBA" id="ARBA00037026"/>
    </source>
</evidence>
<sequence length="702" mass="68465">MSGRLGPAVGDAVLNAFAALPKTGKPQPNEHTVLAGFALARLEPGAADPSAPSPLLVVSLGTGTKCLGASKRTAQGGVLHDSHAEAVARRALLAWAYGEAELALAAQAGRGDSGCDGSSGPAKGASCPQPEAAAKATTAGSTKAPASVFEVVEAGPTAGGDETRSTEGAGAGLASPPRLRLRLRPGLVLLMYVSQPPCGDCSILHTAGEDRGQGQGQQGEALQAAPHGSTRACCASGGPGPQACASAPCEPGGAPHVAGHSDAAASAGGVAAASVAPAAGGSVKFRTGAKAIRLMAADGQAGAGASTGSPDALSGPAAAAGAGGAGVLVPVLPQAGDVDVAAQEGGEALGAVRRKPGRGDATPSLSCSDKLSRWCCLGLQGSLLSGILEAPLTLHSLAVGAPPGLEEAAGREAALAAVEAAARRCLEERLQADPAAAALAARHLPFGLRPPAVVALPQPHERFALRPGGPRKVPSGVSINWSAPPGAAMARLTPAPPAPCATAASTDGARPPPPVRAPAPLAPNGAHEVTLSAEGRRAGAAKRSAVWGAVAEKTRSRLCRVALGRRMAALLDSLASSGGAGGPAPEPRPGPGTTAGAAAATDLSYAQLKRALAPRYAAAWEELRQPPGLFSRWLPKPAGEQGFHVGGGGPEAGPAAGPGPATKQRQEEVRAQGGEGGDASAGANGAVADGLCADEGAPAAVQ</sequence>
<feature type="region of interest" description="Disordered" evidence="12">
    <location>
        <begin position="156"/>
        <end position="176"/>
    </location>
</feature>
<dbReference type="OrthoDB" id="10268011at2759"/>
<evidence type="ECO:0000256" key="10">
    <source>
        <dbReference type="ARBA" id="ARBA00041760"/>
    </source>
</evidence>
<accession>A0A835YAN4</accession>
<dbReference type="Pfam" id="PF02137">
    <property type="entry name" value="A_deamin"/>
    <property type="match status" value="2"/>
</dbReference>
<keyword evidence="2" id="KW-0479">Metal-binding</keyword>
<evidence type="ECO:0000256" key="8">
    <source>
        <dbReference type="ARBA" id="ARBA00038940"/>
    </source>
</evidence>